<protein>
    <submittedName>
        <fullName evidence="5">Dolichyl-phosphate beta-D-mannosyltransferase</fullName>
    </submittedName>
</protein>
<dbReference type="InterPro" id="IPR001173">
    <property type="entry name" value="Glyco_trans_2-like"/>
</dbReference>
<dbReference type="SUPFAM" id="SSF53448">
    <property type="entry name" value="Nucleotide-diphospho-sugar transferases"/>
    <property type="match status" value="1"/>
</dbReference>
<accession>A0A2K9NXI4</accession>
<sequence>MNQSLVIIPTYNEALNVDSMIERLFALYPDISVLIIDDNSPDKTALVVEALKTKHPNLFLIKRAGKLGLGTAYVEGFKWALLKKFKFIAQMDCDFSHDPKDLGRLITALYDGTALAIGSRYSGNDIRTKDWPWYRLLISLSAGFILRLFTGLKIRDISGGFKCFKREALEKINFDNIISKGYVFQFEMTYKVHAMGYDIVEIPIVFSERVYGKSKMNLGIVLEAFSVMFRLRLKKLLNQLN</sequence>
<dbReference type="Gene3D" id="3.90.550.10">
    <property type="entry name" value="Spore Coat Polysaccharide Biosynthesis Protein SpsA, Chain A"/>
    <property type="match status" value="1"/>
</dbReference>
<dbReference type="InterPro" id="IPR029044">
    <property type="entry name" value="Nucleotide-diphossugar_trans"/>
</dbReference>
<dbReference type="OrthoDB" id="5290776at2"/>
<proteinExistence type="inferred from homology"/>
<evidence type="ECO:0000256" key="2">
    <source>
        <dbReference type="ARBA" id="ARBA00022676"/>
    </source>
</evidence>
<dbReference type="PANTHER" id="PTHR43398:SF1">
    <property type="entry name" value="DOLICHOL-PHOSPHATE MANNOSYLTRANSFERASE SUBUNIT 1"/>
    <property type="match status" value="1"/>
</dbReference>
<evidence type="ECO:0000313" key="6">
    <source>
        <dbReference type="Proteomes" id="UP000235584"/>
    </source>
</evidence>
<feature type="domain" description="Glycosyltransferase 2-like" evidence="4">
    <location>
        <begin position="6"/>
        <end position="172"/>
    </location>
</feature>
<dbReference type="Proteomes" id="UP000235584">
    <property type="component" value="Chromosome"/>
</dbReference>
<dbReference type="GO" id="GO:0016020">
    <property type="term" value="C:membrane"/>
    <property type="evidence" value="ECO:0007669"/>
    <property type="project" value="GOC"/>
</dbReference>
<evidence type="ECO:0000256" key="1">
    <source>
        <dbReference type="ARBA" id="ARBA00006739"/>
    </source>
</evidence>
<evidence type="ECO:0000256" key="3">
    <source>
        <dbReference type="ARBA" id="ARBA00022679"/>
    </source>
</evidence>
<dbReference type="EMBL" id="CP025704">
    <property type="protein sequence ID" value="AUO00230.1"/>
    <property type="molecule type" value="Genomic_DNA"/>
</dbReference>
<keyword evidence="3 5" id="KW-0808">Transferase</keyword>
<name>A0A2K9NXI4_BACTC</name>
<evidence type="ECO:0000259" key="4">
    <source>
        <dbReference type="Pfam" id="PF00535"/>
    </source>
</evidence>
<dbReference type="GO" id="GO:0004582">
    <property type="term" value="F:dolichyl-phosphate beta-D-mannosyltransferase activity"/>
    <property type="evidence" value="ECO:0007669"/>
    <property type="project" value="InterPro"/>
</dbReference>
<dbReference type="GO" id="GO:0009247">
    <property type="term" value="P:glycolipid biosynthetic process"/>
    <property type="evidence" value="ECO:0007669"/>
    <property type="project" value="TreeGrafter"/>
</dbReference>
<keyword evidence="6" id="KW-1185">Reference proteome</keyword>
<gene>
    <name evidence="5" type="ORF">C0V70_16330</name>
</gene>
<dbReference type="Pfam" id="PF00535">
    <property type="entry name" value="Glycos_transf_2"/>
    <property type="match status" value="1"/>
</dbReference>
<dbReference type="KEGG" id="bsto:C0V70_16330"/>
<reference evidence="5 6" key="1">
    <citation type="submission" date="2018-01" db="EMBL/GenBank/DDBJ databases">
        <title>Complete genome sequence of Bacteriovorax stolpii DSM12778.</title>
        <authorList>
            <person name="Tang B."/>
            <person name="Chang J."/>
        </authorList>
    </citation>
    <scope>NUCLEOTIDE SEQUENCE [LARGE SCALE GENOMIC DNA]</scope>
    <source>
        <strain evidence="5 6">DSM 12778</strain>
    </source>
</reference>
<organism evidence="5 6">
    <name type="scientific">Bacteriovorax stolpii</name>
    <name type="common">Bdellovibrio stolpii</name>
    <dbReference type="NCBI Taxonomy" id="960"/>
    <lineage>
        <taxon>Bacteria</taxon>
        <taxon>Pseudomonadati</taxon>
        <taxon>Bdellovibrionota</taxon>
        <taxon>Bacteriovoracia</taxon>
        <taxon>Bacteriovoracales</taxon>
        <taxon>Bacteriovoracaceae</taxon>
        <taxon>Bacteriovorax</taxon>
    </lineage>
</organism>
<dbReference type="AlphaFoldDB" id="A0A2K9NXI4"/>
<dbReference type="InterPro" id="IPR039528">
    <property type="entry name" value="DPM1-like"/>
</dbReference>
<keyword evidence="2 5" id="KW-0328">Glycosyltransferase</keyword>
<dbReference type="FunFam" id="3.90.550.10:FF:000122">
    <property type="entry name" value="Dolichol-phosphate mannosyltransferase subunit 1"/>
    <property type="match status" value="1"/>
</dbReference>
<evidence type="ECO:0000313" key="5">
    <source>
        <dbReference type="EMBL" id="AUO00230.1"/>
    </source>
</evidence>
<dbReference type="PANTHER" id="PTHR43398">
    <property type="entry name" value="DOLICHOL-PHOSPHATE MANNOSYLTRANSFERASE SUBUNIT 1"/>
    <property type="match status" value="1"/>
</dbReference>
<comment type="similarity">
    <text evidence="1">Belongs to the glycosyltransferase 2 family.</text>
</comment>
<dbReference type="CDD" id="cd06442">
    <property type="entry name" value="DPM1_like"/>
    <property type="match status" value="1"/>
</dbReference>